<proteinExistence type="predicted"/>
<gene>
    <name evidence="2" type="ORF">GCM10011588_53980</name>
</gene>
<reference evidence="2" key="1">
    <citation type="journal article" date="2014" name="Int. J. Syst. Evol. Microbiol.">
        <title>Complete genome sequence of Corynebacterium casei LMG S-19264T (=DSM 44701T), isolated from a smear-ripened cheese.</title>
        <authorList>
            <consortium name="US DOE Joint Genome Institute (JGI-PGF)"/>
            <person name="Walter F."/>
            <person name="Albersmeier A."/>
            <person name="Kalinowski J."/>
            <person name="Ruckert C."/>
        </authorList>
    </citation>
    <scope>NUCLEOTIDE SEQUENCE</scope>
    <source>
        <strain evidence="2">CGMCC 4.3508</strain>
    </source>
</reference>
<dbReference type="PROSITE" id="PS51257">
    <property type="entry name" value="PROKAR_LIPOPROTEIN"/>
    <property type="match status" value="1"/>
</dbReference>
<evidence type="ECO:0000313" key="3">
    <source>
        <dbReference type="Proteomes" id="UP000638263"/>
    </source>
</evidence>
<dbReference type="Pfam" id="PF12079">
    <property type="entry name" value="DUF3558"/>
    <property type="match status" value="1"/>
</dbReference>
<dbReference type="Proteomes" id="UP000638263">
    <property type="component" value="Unassembled WGS sequence"/>
</dbReference>
<name>A0A917VW68_9NOCA</name>
<keyword evidence="1" id="KW-0732">Signal</keyword>
<dbReference type="InterPro" id="IPR024520">
    <property type="entry name" value="DUF3558"/>
</dbReference>
<dbReference type="RefSeq" id="WP_063916359.1">
    <property type="nucleotide sequence ID" value="NZ_BMMH01000014.1"/>
</dbReference>
<protein>
    <recommendedName>
        <fullName evidence="4">DUF3558 domain-containing protein</fullName>
    </recommendedName>
</protein>
<reference evidence="2" key="2">
    <citation type="submission" date="2020-09" db="EMBL/GenBank/DDBJ databases">
        <authorList>
            <person name="Sun Q."/>
            <person name="Zhou Y."/>
        </authorList>
    </citation>
    <scope>NUCLEOTIDE SEQUENCE</scope>
    <source>
        <strain evidence="2">CGMCC 4.3508</strain>
    </source>
</reference>
<evidence type="ECO:0000313" key="2">
    <source>
        <dbReference type="EMBL" id="GGL32375.1"/>
    </source>
</evidence>
<feature type="chain" id="PRO_5038636203" description="DUF3558 domain-containing protein" evidence="1">
    <location>
        <begin position="22"/>
        <end position="193"/>
    </location>
</feature>
<dbReference type="EMBL" id="BMMH01000014">
    <property type="protein sequence ID" value="GGL32375.1"/>
    <property type="molecule type" value="Genomic_DNA"/>
</dbReference>
<keyword evidence="3" id="KW-1185">Reference proteome</keyword>
<dbReference type="AlphaFoldDB" id="A0A917VW68"/>
<evidence type="ECO:0008006" key="4">
    <source>
        <dbReference type="Google" id="ProtNLM"/>
    </source>
</evidence>
<organism evidence="2 3">
    <name type="scientific">Nocardia jinanensis</name>
    <dbReference type="NCBI Taxonomy" id="382504"/>
    <lineage>
        <taxon>Bacteria</taxon>
        <taxon>Bacillati</taxon>
        <taxon>Actinomycetota</taxon>
        <taxon>Actinomycetes</taxon>
        <taxon>Mycobacteriales</taxon>
        <taxon>Nocardiaceae</taxon>
        <taxon>Nocardia</taxon>
    </lineage>
</organism>
<evidence type="ECO:0000256" key="1">
    <source>
        <dbReference type="SAM" id="SignalP"/>
    </source>
</evidence>
<comment type="caution">
    <text evidence="2">The sequence shown here is derived from an EMBL/GenBank/DDBJ whole genome shotgun (WGS) entry which is preliminary data.</text>
</comment>
<accession>A0A917VW68</accession>
<feature type="signal peptide" evidence="1">
    <location>
        <begin position="1"/>
        <end position="21"/>
    </location>
</feature>
<sequence length="193" mass="20800">MLTAKKYWAGIAVHAALAVSAALLVAGCASTVGGEPEVEGQSTNSGEASVEWNPCSQLPEEALRATGADPSQKIDTIDAPGDRALFRVCSWDSVDGPYHVGIGSTALTQDEWYDNTEVTDVKPQKINDRAGLSFYPDNGEQPIRACYVSLPMEGGSLFINVDWQYSQRNSMPESPPCALVIQHAEKLEPYLPN</sequence>